<feature type="domain" description="Response regulatory" evidence="7">
    <location>
        <begin position="16"/>
        <end position="134"/>
    </location>
</feature>
<dbReference type="EC" id="3.1.1.61" evidence="4"/>
<evidence type="ECO:0000256" key="4">
    <source>
        <dbReference type="HAMAP-Rule" id="MF_00099"/>
    </source>
</evidence>
<evidence type="ECO:0000259" key="8">
    <source>
        <dbReference type="PROSITE" id="PS50122"/>
    </source>
</evidence>
<comment type="domain">
    <text evidence="4">Contains a C-terminal catalytic domain, and an N-terminal region which modulates catalytic activity.</text>
</comment>
<keyword evidence="4 6" id="KW-0597">Phosphoprotein</keyword>
<dbReference type="GO" id="GO:0000156">
    <property type="term" value="F:phosphorelay response regulator activity"/>
    <property type="evidence" value="ECO:0007669"/>
    <property type="project" value="InterPro"/>
</dbReference>
<protein>
    <recommendedName>
        <fullName evidence="4">Protein-glutamate methylesterase/protein-glutamine glutaminase</fullName>
        <ecNumber evidence="4">3.1.1.61</ecNumber>
        <ecNumber evidence="4">3.5.1.44</ecNumber>
    </recommendedName>
</protein>
<dbReference type="CDD" id="cd16432">
    <property type="entry name" value="CheB_Rec"/>
    <property type="match status" value="1"/>
</dbReference>
<comment type="PTM">
    <text evidence="4">Phosphorylated by CheA. Phosphorylation of the N-terminal regulatory domain activates the methylesterase activity.</text>
</comment>
<keyword evidence="10" id="KW-1185">Reference proteome</keyword>
<dbReference type="Pfam" id="PF00072">
    <property type="entry name" value="Response_reg"/>
    <property type="match status" value="1"/>
</dbReference>
<comment type="catalytic activity">
    <reaction evidence="4">
        <text>L-glutaminyl-[protein] + H2O = L-glutamyl-[protein] + NH4(+)</text>
        <dbReference type="Rhea" id="RHEA:16441"/>
        <dbReference type="Rhea" id="RHEA-COMP:10207"/>
        <dbReference type="Rhea" id="RHEA-COMP:10208"/>
        <dbReference type="ChEBI" id="CHEBI:15377"/>
        <dbReference type="ChEBI" id="CHEBI:28938"/>
        <dbReference type="ChEBI" id="CHEBI:29973"/>
        <dbReference type="ChEBI" id="CHEBI:30011"/>
        <dbReference type="EC" id="3.5.1.44"/>
    </reaction>
</comment>
<comment type="subcellular location">
    <subcellularLocation>
        <location evidence="4">Cytoplasm</location>
    </subcellularLocation>
</comment>
<dbReference type="SMART" id="SM00448">
    <property type="entry name" value="REC"/>
    <property type="match status" value="1"/>
</dbReference>
<comment type="similarity">
    <text evidence="4">Belongs to the CheB family.</text>
</comment>
<dbReference type="RefSeq" id="WP_221415684.1">
    <property type="nucleotide sequence ID" value="NZ_JACHKY010000001.1"/>
</dbReference>
<dbReference type="EC" id="3.5.1.44" evidence="4"/>
<evidence type="ECO:0000256" key="5">
    <source>
        <dbReference type="PROSITE-ProRule" id="PRU00050"/>
    </source>
</evidence>
<keyword evidence="2 4" id="KW-0378">Hydrolase</keyword>
<dbReference type="GO" id="GO:0005737">
    <property type="term" value="C:cytoplasm"/>
    <property type="evidence" value="ECO:0007669"/>
    <property type="project" value="UniProtKB-SubCell"/>
</dbReference>
<comment type="caution">
    <text evidence="9">The sequence shown here is derived from an EMBL/GenBank/DDBJ whole genome shotgun (WGS) entry which is preliminary data.</text>
</comment>
<name>A0A7W7IM11_9CAUL</name>
<feature type="domain" description="CheB-type methylesterase" evidence="8">
    <location>
        <begin position="168"/>
        <end position="351"/>
    </location>
</feature>
<dbReference type="PANTHER" id="PTHR42872">
    <property type="entry name" value="PROTEIN-GLUTAMATE METHYLESTERASE/PROTEIN-GLUTAMINE GLUTAMINASE"/>
    <property type="match status" value="1"/>
</dbReference>
<dbReference type="InterPro" id="IPR035909">
    <property type="entry name" value="CheB_C"/>
</dbReference>
<sequence length="359" mass="37506">MTALLEAAPVRDPRIRVMVVDDSAIVRGLIVQTLERDPALRVVARAAQGEAALAELDRTAVDVVVLDIEMPVMDGLTALPLILKLQPEVKVIMASTLTRRNARISLQALQAGAADYVPKPETGGLVGAEEFARELTAKVKALGRSGGLPTPPTPALAVPLVRPAPLSPPIRPQVVAIGGSTGAPPALMSLFADLKGELEQAVLLTQHMPPTFTAMLAEQLERTGGRPAAEARDGEPILPGRIYVAPGGWHMTVGLSGRVPVIRLNQETPEHFCRPSVDPMLRSAAAVYGPGVLAVILTGMGADGAEGCRVVAEAGGRFVVQDEATSVVWGMPGAAAKTGLAEAVLPLPQIAPWVRRACA</sequence>
<evidence type="ECO:0000313" key="9">
    <source>
        <dbReference type="EMBL" id="MBB4796395.1"/>
    </source>
</evidence>
<dbReference type="PIRSF" id="PIRSF000876">
    <property type="entry name" value="RR_chemtxs_CheB"/>
    <property type="match status" value="1"/>
</dbReference>
<dbReference type="InterPro" id="IPR000673">
    <property type="entry name" value="Sig_transdc_resp-reg_Me-estase"/>
</dbReference>
<proteinExistence type="inferred from homology"/>
<evidence type="ECO:0000256" key="3">
    <source>
        <dbReference type="ARBA" id="ARBA00048267"/>
    </source>
</evidence>
<feature type="active site" evidence="4 5">
    <location>
        <position position="180"/>
    </location>
</feature>
<organism evidence="9 10">
    <name type="scientific">Brevundimonas bullata</name>
    <dbReference type="NCBI Taxonomy" id="13160"/>
    <lineage>
        <taxon>Bacteria</taxon>
        <taxon>Pseudomonadati</taxon>
        <taxon>Pseudomonadota</taxon>
        <taxon>Alphaproteobacteria</taxon>
        <taxon>Caulobacterales</taxon>
        <taxon>Caulobacteraceae</taxon>
        <taxon>Brevundimonas</taxon>
    </lineage>
</organism>
<comment type="catalytic activity">
    <reaction evidence="3 4">
        <text>[protein]-L-glutamate 5-O-methyl ester + H2O = L-glutamyl-[protein] + methanol + H(+)</text>
        <dbReference type="Rhea" id="RHEA:23236"/>
        <dbReference type="Rhea" id="RHEA-COMP:10208"/>
        <dbReference type="Rhea" id="RHEA-COMP:10311"/>
        <dbReference type="ChEBI" id="CHEBI:15377"/>
        <dbReference type="ChEBI" id="CHEBI:15378"/>
        <dbReference type="ChEBI" id="CHEBI:17790"/>
        <dbReference type="ChEBI" id="CHEBI:29973"/>
        <dbReference type="ChEBI" id="CHEBI:82795"/>
        <dbReference type="EC" id="3.1.1.61"/>
    </reaction>
</comment>
<dbReference type="AlphaFoldDB" id="A0A7W7IM11"/>
<dbReference type="GO" id="GO:0050568">
    <property type="term" value="F:protein-glutamine glutaminase activity"/>
    <property type="evidence" value="ECO:0007669"/>
    <property type="project" value="UniProtKB-UniRule"/>
</dbReference>
<dbReference type="InterPro" id="IPR008248">
    <property type="entry name" value="CheB-like"/>
</dbReference>
<gene>
    <name evidence="4" type="primary">cheB</name>
    <name evidence="9" type="ORF">HNP32_000109</name>
</gene>
<dbReference type="SUPFAM" id="SSF52738">
    <property type="entry name" value="Methylesterase CheB, C-terminal domain"/>
    <property type="match status" value="1"/>
</dbReference>
<dbReference type="PROSITE" id="PS50122">
    <property type="entry name" value="CHEB"/>
    <property type="match status" value="1"/>
</dbReference>
<feature type="active site" evidence="4 5">
    <location>
        <position position="207"/>
    </location>
</feature>
<evidence type="ECO:0000256" key="6">
    <source>
        <dbReference type="PROSITE-ProRule" id="PRU00169"/>
    </source>
</evidence>
<feature type="active site" evidence="4 5">
    <location>
        <position position="303"/>
    </location>
</feature>
<dbReference type="NCBIfam" id="NF001965">
    <property type="entry name" value="PRK00742.1"/>
    <property type="match status" value="1"/>
</dbReference>
<feature type="modified residue" description="4-aspartylphosphate" evidence="4 6">
    <location>
        <position position="67"/>
    </location>
</feature>
<evidence type="ECO:0000256" key="1">
    <source>
        <dbReference type="ARBA" id="ARBA00022500"/>
    </source>
</evidence>
<dbReference type="SUPFAM" id="SSF52172">
    <property type="entry name" value="CheY-like"/>
    <property type="match status" value="1"/>
</dbReference>
<dbReference type="PROSITE" id="PS50110">
    <property type="entry name" value="RESPONSE_REGULATORY"/>
    <property type="match status" value="1"/>
</dbReference>
<dbReference type="GO" id="GO:0006935">
    <property type="term" value="P:chemotaxis"/>
    <property type="evidence" value="ECO:0007669"/>
    <property type="project" value="UniProtKB-UniRule"/>
</dbReference>
<comment type="function">
    <text evidence="4">Involved in chemotaxis. Part of a chemotaxis signal transduction system that modulates chemotaxis in response to various stimuli. Catalyzes the demethylation of specific methylglutamate residues introduced into the chemoreceptors (methyl-accepting chemotaxis proteins or MCP) by CheR. Also mediates the irreversible deamidation of specific glutamine residues to glutamic acid.</text>
</comment>
<dbReference type="Gene3D" id="3.40.50.2300">
    <property type="match status" value="1"/>
</dbReference>
<dbReference type="InterPro" id="IPR011006">
    <property type="entry name" value="CheY-like_superfamily"/>
</dbReference>
<evidence type="ECO:0000256" key="2">
    <source>
        <dbReference type="ARBA" id="ARBA00022801"/>
    </source>
</evidence>
<accession>A0A7W7IM11</accession>
<keyword evidence="1 4" id="KW-0145">Chemotaxis</keyword>
<dbReference type="EMBL" id="JACHKY010000001">
    <property type="protein sequence ID" value="MBB4796395.1"/>
    <property type="molecule type" value="Genomic_DNA"/>
</dbReference>
<reference evidence="9 10" key="1">
    <citation type="submission" date="2020-08" db="EMBL/GenBank/DDBJ databases">
        <title>Functional genomics of gut bacteria from endangered species of beetles.</title>
        <authorList>
            <person name="Carlos-Shanley C."/>
        </authorList>
    </citation>
    <scope>NUCLEOTIDE SEQUENCE [LARGE SCALE GENOMIC DNA]</scope>
    <source>
        <strain evidence="9 10">S00123</strain>
    </source>
</reference>
<dbReference type="Gene3D" id="3.40.50.180">
    <property type="entry name" value="Methylesterase CheB, C-terminal domain"/>
    <property type="match status" value="1"/>
</dbReference>
<dbReference type="InterPro" id="IPR001789">
    <property type="entry name" value="Sig_transdc_resp-reg_receiver"/>
</dbReference>
<dbReference type="GO" id="GO:0008984">
    <property type="term" value="F:protein-glutamate methylesterase activity"/>
    <property type="evidence" value="ECO:0007669"/>
    <property type="project" value="UniProtKB-UniRule"/>
</dbReference>
<dbReference type="PANTHER" id="PTHR42872:SF3">
    <property type="entry name" value="PROTEIN-GLUTAMATE METHYLESTERASE_PROTEIN-GLUTAMINE GLUTAMINASE 1"/>
    <property type="match status" value="1"/>
</dbReference>
<dbReference type="Proteomes" id="UP000539957">
    <property type="component" value="Unassembled WGS sequence"/>
</dbReference>
<dbReference type="CDD" id="cd17541">
    <property type="entry name" value="REC_CheB-like"/>
    <property type="match status" value="1"/>
</dbReference>
<evidence type="ECO:0000259" key="7">
    <source>
        <dbReference type="PROSITE" id="PS50110"/>
    </source>
</evidence>
<dbReference type="Pfam" id="PF01339">
    <property type="entry name" value="CheB_methylest"/>
    <property type="match status" value="1"/>
</dbReference>
<evidence type="ECO:0000313" key="10">
    <source>
        <dbReference type="Proteomes" id="UP000539957"/>
    </source>
</evidence>
<dbReference type="HAMAP" id="MF_00099">
    <property type="entry name" value="CheB_chemtxs"/>
    <property type="match status" value="1"/>
</dbReference>
<keyword evidence="4" id="KW-0963">Cytoplasm</keyword>